<dbReference type="GO" id="GO:0051118">
    <property type="term" value="F:glucan endo-1,3-alpha-glucosidase activity"/>
    <property type="evidence" value="ECO:0000318"/>
    <property type="project" value="GO_Central"/>
</dbReference>
<dbReference type="AlphaFoldDB" id="A7EFP7"/>
<evidence type="ECO:0008006" key="3">
    <source>
        <dbReference type="Google" id="ProtNLM"/>
    </source>
</evidence>
<dbReference type="HOGENOM" id="CLU_019141_1_0_1"/>
<sequence length="531" mass="58618">MAPRSSNCFCHFFTSSYSNQSVVDGGDYEFRFNEEEEEKLQYEPGVQSSTRTKISEIGCDASWVEKKSSSTSTSTLFNFPSSQKYVFAHVVMGNTAHHTTDDWENDIKTAQAAGIDAFALNVATGDTNTPTQVEYAFEAATTLGSSFKLFFSFDYLGGSGAWPATGDSSVASYLNQYGVSPAYFKFNGQVFASTFEGVDNAGDWTPGGPIRSAVQGTAGSIYFVPDYSSLGSAGFAAQLNNVQGAFSWDMWPSGPVNMTIDNDLAWQETLGSKAYMMGVSPWFFHSDANPIAWTWRGDDLWAERWQQVLEVQPQFVEIVTWNDWGESSYIGPLVSTDEVPANSLKYVENMPHTDFLNLLPYYINQYKGIKTNSTADSMQYWYRTSPAASGLVGGVLGNNPTQGQIEYSPNTICEDKVFFTALLQSAADVHVQIGSSPVMSYTGSAGLNHWHQPFNGQTGNVTFSIVRNGQMVKVYFHLTSRWRIREAENYESAPSLRALAWQFPRYQYCATGCLSVAPFALDGLEILHAAL</sequence>
<dbReference type="CDD" id="cd11577">
    <property type="entry name" value="GH71"/>
    <property type="match status" value="1"/>
</dbReference>
<dbReference type="OMA" id="DGHWPQD"/>
<evidence type="ECO:0000313" key="1">
    <source>
        <dbReference type="EMBL" id="EDO01663.1"/>
    </source>
</evidence>
<gene>
    <name evidence="1" type="ORF">SS1G_04138</name>
</gene>
<organism evidence="1 2">
    <name type="scientific">Sclerotinia sclerotiorum (strain ATCC 18683 / 1980 / Ss-1)</name>
    <name type="common">White mold</name>
    <name type="synonym">Whetzelinia sclerotiorum</name>
    <dbReference type="NCBI Taxonomy" id="665079"/>
    <lineage>
        <taxon>Eukaryota</taxon>
        <taxon>Fungi</taxon>
        <taxon>Dikarya</taxon>
        <taxon>Ascomycota</taxon>
        <taxon>Pezizomycotina</taxon>
        <taxon>Leotiomycetes</taxon>
        <taxon>Helotiales</taxon>
        <taxon>Sclerotiniaceae</taxon>
        <taxon>Sclerotinia</taxon>
    </lineage>
</organism>
<dbReference type="InterPro" id="IPR005197">
    <property type="entry name" value="Glyco_hydro_71"/>
</dbReference>
<dbReference type="Proteomes" id="UP000001312">
    <property type="component" value="Unassembled WGS sequence"/>
</dbReference>
<dbReference type="EMBL" id="CH476625">
    <property type="protein sequence ID" value="EDO01663.1"/>
    <property type="molecule type" value="Genomic_DNA"/>
</dbReference>
<reference evidence="2" key="1">
    <citation type="journal article" date="2011" name="PLoS Genet.">
        <title>Genomic analysis of the necrotrophic fungal pathogens Sclerotinia sclerotiorum and Botrytis cinerea.</title>
        <authorList>
            <person name="Amselem J."/>
            <person name="Cuomo C.A."/>
            <person name="van Kan J.A."/>
            <person name="Viaud M."/>
            <person name="Benito E.P."/>
            <person name="Couloux A."/>
            <person name="Coutinho P.M."/>
            <person name="de Vries R.P."/>
            <person name="Dyer P.S."/>
            <person name="Fillinger S."/>
            <person name="Fournier E."/>
            <person name="Gout L."/>
            <person name="Hahn M."/>
            <person name="Kohn L."/>
            <person name="Lapalu N."/>
            <person name="Plummer K.M."/>
            <person name="Pradier J.M."/>
            <person name="Quevillon E."/>
            <person name="Sharon A."/>
            <person name="Simon A."/>
            <person name="ten Have A."/>
            <person name="Tudzynski B."/>
            <person name="Tudzynski P."/>
            <person name="Wincker P."/>
            <person name="Andrew M."/>
            <person name="Anthouard V."/>
            <person name="Beever R.E."/>
            <person name="Beffa R."/>
            <person name="Benoit I."/>
            <person name="Bouzid O."/>
            <person name="Brault B."/>
            <person name="Chen Z."/>
            <person name="Choquer M."/>
            <person name="Collemare J."/>
            <person name="Cotton P."/>
            <person name="Danchin E.G."/>
            <person name="Da Silva C."/>
            <person name="Gautier A."/>
            <person name="Giraud C."/>
            <person name="Giraud T."/>
            <person name="Gonzalez C."/>
            <person name="Grossetete S."/>
            <person name="Guldener U."/>
            <person name="Henrissat B."/>
            <person name="Howlett B.J."/>
            <person name="Kodira C."/>
            <person name="Kretschmer M."/>
            <person name="Lappartient A."/>
            <person name="Leroch M."/>
            <person name="Levis C."/>
            <person name="Mauceli E."/>
            <person name="Neuveglise C."/>
            <person name="Oeser B."/>
            <person name="Pearson M."/>
            <person name="Poulain J."/>
            <person name="Poussereau N."/>
            <person name="Quesneville H."/>
            <person name="Rascle C."/>
            <person name="Schumacher J."/>
            <person name="Segurens B."/>
            <person name="Sexton A."/>
            <person name="Silva E."/>
            <person name="Sirven C."/>
            <person name="Soanes D.M."/>
            <person name="Talbot N.J."/>
            <person name="Templeton M."/>
            <person name="Yandava C."/>
            <person name="Yarden O."/>
            <person name="Zeng Q."/>
            <person name="Rollins J.A."/>
            <person name="Lebrun M.H."/>
            <person name="Dickman M."/>
        </authorList>
    </citation>
    <scope>NUCLEOTIDE SEQUENCE [LARGE SCALE GENOMIC DNA]</scope>
    <source>
        <strain evidence="2">ATCC 18683 / 1980 / Ss-1</strain>
    </source>
</reference>
<name>A7EFP7_SCLS1</name>
<accession>A7EFP7</accession>
<keyword evidence="2" id="KW-1185">Reference proteome</keyword>
<dbReference type="Pfam" id="PF03659">
    <property type="entry name" value="Glyco_hydro_71"/>
    <property type="match status" value="1"/>
</dbReference>
<protein>
    <recommendedName>
        <fullName evidence="3">Glycoside hydrolase family 71 protein</fullName>
    </recommendedName>
</protein>
<evidence type="ECO:0000313" key="2">
    <source>
        <dbReference type="Proteomes" id="UP000001312"/>
    </source>
</evidence>
<dbReference type="KEGG" id="ssl:SS1G_04138"/>
<dbReference type="eggNOG" id="ENOG502RZ85">
    <property type="taxonomic scope" value="Eukaryota"/>
</dbReference>
<dbReference type="Gene3D" id="3.20.20.80">
    <property type="entry name" value="Glycosidases"/>
    <property type="match status" value="1"/>
</dbReference>
<dbReference type="GeneID" id="5490970"/>
<dbReference type="InParanoid" id="A7EFP7"/>
<proteinExistence type="predicted"/>
<dbReference type="RefSeq" id="XP_001594331.1">
    <property type="nucleotide sequence ID" value="XM_001594281.1"/>
</dbReference>